<dbReference type="PANTHER" id="PTHR48079:SF6">
    <property type="entry name" value="NAD(P)-BINDING DOMAIN-CONTAINING PROTEIN-RELATED"/>
    <property type="match status" value="1"/>
</dbReference>
<dbReference type="InterPro" id="IPR051783">
    <property type="entry name" value="NAD(P)-dependent_oxidoreduct"/>
</dbReference>
<dbReference type="AlphaFoldDB" id="A0A1I4J6Q5"/>
<dbReference type="STRING" id="653930.SAMN05216589_1216"/>
<dbReference type="Proteomes" id="UP000186599">
    <property type="component" value="Unassembled WGS sequence"/>
</dbReference>
<dbReference type="SUPFAM" id="SSF51735">
    <property type="entry name" value="NAD(P)-binding Rossmann-fold domains"/>
    <property type="match status" value="1"/>
</dbReference>
<dbReference type="InterPro" id="IPR001509">
    <property type="entry name" value="Epimerase_deHydtase"/>
</dbReference>
<feature type="domain" description="NAD-dependent epimerase/dehydratase" evidence="1">
    <location>
        <begin position="7"/>
        <end position="230"/>
    </location>
</feature>
<reference evidence="4 5" key="1">
    <citation type="submission" date="2016-10" db="EMBL/GenBank/DDBJ databases">
        <authorList>
            <person name="de Groot N.N."/>
        </authorList>
    </citation>
    <scope>NUCLEOTIDE SEQUENCE [LARGE SCALE GENOMIC DNA]</scope>
    <source>
        <strain evidence="3 4">CGMCC 1.9095</strain>
        <strain evidence="2 5">DSM 22558</strain>
    </source>
</reference>
<evidence type="ECO:0000313" key="3">
    <source>
        <dbReference type="EMBL" id="SFL62249.1"/>
    </source>
</evidence>
<sequence>MISPCRVLITGAAGFIGRKLIGNLSKRPGLSLVASSRSQKIIHPDVCMVKSPSLEPGSDWRKLLIGIDTVVHLAGRAHMLKDQTATMALFHTINCEGTLEFARQASESGVKRFVFISSIGVNGSQTFGHPFTEQSLPAPEADYGVSKLEAEQGLWDLLTGSQMELVVIRPPLVYAADAPGNFGRLLRLVKTGLPLPFGLTHNQRSMVALENLVDFIALCMEHPKAANETFLISDQHDMSTPDIIRHIAHGMGREARFLPVTIKLLELGAALIGKRKLIEQLCGSLVVDSTKSHDLLGWRPIIGAEQALQDAGRQYLSLK</sequence>
<evidence type="ECO:0000313" key="4">
    <source>
        <dbReference type="Proteomes" id="UP000186599"/>
    </source>
</evidence>
<keyword evidence="4" id="KW-1185">Reference proteome</keyword>
<gene>
    <name evidence="3" type="ORF">SAMN04487855_0410</name>
    <name evidence="2" type="ORF">SAMN05216589_1216</name>
</gene>
<dbReference type="PANTHER" id="PTHR48079">
    <property type="entry name" value="PROTEIN YEEZ"/>
    <property type="match status" value="1"/>
</dbReference>
<organism evidence="3 4">
    <name type="scientific">Halopseudomonas bauzanensis</name>
    <dbReference type="NCBI Taxonomy" id="653930"/>
    <lineage>
        <taxon>Bacteria</taxon>
        <taxon>Pseudomonadati</taxon>
        <taxon>Pseudomonadota</taxon>
        <taxon>Gammaproteobacteria</taxon>
        <taxon>Pseudomonadales</taxon>
        <taxon>Pseudomonadaceae</taxon>
        <taxon>Halopseudomonas</taxon>
    </lineage>
</organism>
<dbReference type="GO" id="GO:0004029">
    <property type="term" value="F:aldehyde dehydrogenase (NAD+) activity"/>
    <property type="evidence" value="ECO:0007669"/>
    <property type="project" value="TreeGrafter"/>
</dbReference>
<protein>
    <submittedName>
        <fullName evidence="3">Nucleoside-diphosphate-sugar epimerase</fullName>
    </submittedName>
</protein>
<name>A0A1I4J6Q5_9GAMM</name>
<dbReference type="Gene3D" id="3.40.50.720">
    <property type="entry name" value="NAD(P)-binding Rossmann-like Domain"/>
    <property type="match status" value="1"/>
</dbReference>
<dbReference type="RefSeq" id="WP_074778362.1">
    <property type="nucleotide sequence ID" value="NZ_FOGN01000001.1"/>
</dbReference>
<dbReference type="InterPro" id="IPR036291">
    <property type="entry name" value="NAD(P)-bd_dom_sf"/>
</dbReference>
<dbReference type="Proteomes" id="UP000186904">
    <property type="component" value="Unassembled WGS sequence"/>
</dbReference>
<proteinExistence type="predicted"/>
<dbReference type="EMBL" id="FOGN01000001">
    <property type="protein sequence ID" value="SER65606.1"/>
    <property type="molecule type" value="Genomic_DNA"/>
</dbReference>
<dbReference type="OrthoDB" id="9801056at2"/>
<evidence type="ECO:0000259" key="1">
    <source>
        <dbReference type="Pfam" id="PF01370"/>
    </source>
</evidence>
<accession>A0A1I4J6Q5</accession>
<dbReference type="Pfam" id="PF01370">
    <property type="entry name" value="Epimerase"/>
    <property type="match status" value="1"/>
</dbReference>
<dbReference type="EMBL" id="FOUA01000001">
    <property type="protein sequence ID" value="SFL62249.1"/>
    <property type="molecule type" value="Genomic_DNA"/>
</dbReference>
<evidence type="ECO:0000313" key="2">
    <source>
        <dbReference type="EMBL" id="SER65606.1"/>
    </source>
</evidence>
<dbReference type="GO" id="GO:0005737">
    <property type="term" value="C:cytoplasm"/>
    <property type="evidence" value="ECO:0007669"/>
    <property type="project" value="TreeGrafter"/>
</dbReference>
<evidence type="ECO:0000313" key="5">
    <source>
        <dbReference type="Proteomes" id="UP000186904"/>
    </source>
</evidence>